<dbReference type="AlphaFoldDB" id="A0AAW1LP41"/>
<dbReference type="InterPro" id="IPR002125">
    <property type="entry name" value="CMP_dCMP_dom"/>
</dbReference>
<dbReference type="GO" id="GO:0006152">
    <property type="term" value="P:purine nucleoside catabolic process"/>
    <property type="evidence" value="ECO:0007669"/>
    <property type="project" value="TreeGrafter"/>
</dbReference>
<organism evidence="6 7">
    <name type="scientific">Saponaria officinalis</name>
    <name type="common">Common soapwort</name>
    <name type="synonym">Lychnis saponaria</name>
    <dbReference type="NCBI Taxonomy" id="3572"/>
    <lineage>
        <taxon>Eukaryota</taxon>
        <taxon>Viridiplantae</taxon>
        <taxon>Streptophyta</taxon>
        <taxon>Embryophyta</taxon>
        <taxon>Tracheophyta</taxon>
        <taxon>Spermatophyta</taxon>
        <taxon>Magnoliopsida</taxon>
        <taxon>eudicotyledons</taxon>
        <taxon>Gunneridae</taxon>
        <taxon>Pentapetalae</taxon>
        <taxon>Caryophyllales</taxon>
        <taxon>Caryophyllaceae</taxon>
        <taxon>Caryophylleae</taxon>
        <taxon>Saponaria</taxon>
    </lineage>
</organism>
<dbReference type="Proteomes" id="UP001443914">
    <property type="component" value="Unassembled WGS sequence"/>
</dbReference>
<dbReference type="PROSITE" id="PS00903">
    <property type="entry name" value="CYT_DCMP_DEAMINASES_1"/>
    <property type="match status" value="1"/>
</dbReference>
<dbReference type="SUPFAM" id="SSF53927">
    <property type="entry name" value="Cytidine deaminase-like"/>
    <property type="match status" value="1"/>
</dbReference>
<proteinExistence type="inferred from homology"/>
<evidence type="ECO:0000313" key="7">
    <source>
        <dbReference type="Proteomes" id="UP001443914"/>
    </source>
</evidence>
<dbReference type="InterPro" id="IPR016193">
    <property type="entry name" value="Cytidine_deaminase-like"/>
</dbReference>
<dbReference type="EMBL" id="JBDFQZ010000004">
    <property type="protein sequence ID" value="KAK9735335.1"/>
    <property type="molecule type" value="Genomic_DNA"/>
</dbReference>
<dbReference type="FunFam" id="3.40.140.10:FF:000011">
    <property type="entry name" value="tRNA-specific adenosine deaminase"/>
    <property type="match status" value="1"/>
</dbReference>
<dbReference type="Pfam" id="PF00383">
    <property type="entry name" value="dCMP_cyt_deam_1"/>
    <property type="match status" value="1"/>
</dbReference>
<keyword evidence="2" id="KW-0479">Metal-binding</keyword>
<dbReference type="GO" id="GO:0047974">
    <property type="term" value="F:guanosine deaminase activity"/>
    <property type="evidence" value="ECO:0007669"/>
    <property type="project" value="TreeGrafter"/>
</dbReference>
<gene>
    <name evidence="6" type="ORF">RND81_04G199300</name>
</gene>
<reference evidence="6" key="1">
    <citation type="submission" date="2024-03" db="EMBL/GenBank/DDBJ databases">
        <title>WGS assembly of Saponaria officinalis var. Norfolk2.</title>
        <authorList>
            <person name="Jenkins J."/>
            <person name="Shu S."/>
            <person name="Grimwood J."/>
            <person name="Barry K."/>
            <person name="Goodstein D."/>
            <person name="Schmutz J."/>
            <person name="Leebens-Mack J."/>
            <person name="Osbourn A."/>
        </authorList>
    </citation>
    <scope>NUCLEOTIDE SEQUENCE [LARGE SCALE GENOMIC DNA]</scope>
    <source>
        <strain evidence="6">JIC</strain>
    </source>
</reference>
<comment type="similarity">
    <text evidence="1">Belongs to the cytidine and deoxycytidylate deaminase family.</text>
</comment>
<dbReference type="PANTHER" id="PTHR11079:SF161">
    <property type="entry name" value="CMP_DCMP-TYPE DEAMINASE DOMAIN-CONTAINING PROTEIN"/>
    <property type="match status" value="1"/>
</dbReference>
<comment type="caution">
    <text evidence="6">The sequence shown here is derived from an EMBL/GenBank/DDBJ whole genome shotgun (WGS) entry which is preliminary data.</text>
</comment>
<dbReference type="PANTHER" id="PTHR11079">
    <property type="entry name" value="CYTOSINE DEAMINASE FAMILY MEMBER"/>
    <property type="match status" value="1"/>
</dbReference>
<keyword evidence="7" id="KW-1185">Reference proteome</keyword>
<keyword evidence="4" id="KW-0862">Zinc</keyword>
<accession>A0AAW1LP41</accession>
<sequence>MGDANVIEAKDGNISVAAAFPGHQEAVQDRDHKFLMKAVEEAYKGVECGHGGPFGAVIVQNDEVVVGCHNMVMKYTDPTAHAEVTAVREACKKLNRIDLSDCEIFASCEPCPMCFGAIHLSRIKRLVYGAKAEAAIAIGFDDFIADALRGTGVYQKANLEIKQAEPNHALMAEQVFENTKAKFRMY</sequence>
<dbReference type="PROSITE" id="PS51747">
    <property type="entry name" value="CYT_DCMP_DEAMINASES_2"/>
    <property type="match status" value="1"/>
</dbReference>
<evidence type="ECO:0000256" key="1">
    <source>
        <dbReference type="ARBA" id="ARBA00006576"/>
    </source>
</evidence>
<evidence type="ECO:0000256" key="2">
    <source>
        <dbReference type="ARBA" id="ARBA00022723"/>
    </source>
</evidence>
<protein>
    <recommendedName>
        <fullName evidence="5">CMP/dCMP-type deaminase domain-containing protein</fullName>
    </recommendedName>
</protein>
<feature type="domain" description="CMP/dCMP-type deaminase" evidence="5">
    <location>
        <begin position="29"/>
        <end position="143"/>
    </location>
</feature>
<evidence type="ECO:0000259" key="5">
    <source>
        <dbReference type="PROSITE" id="PS51747"/>
    </source>
</evidence>
<name>A0AAW1LP41_SAPOF</name>
<dbReference type="CDD" id="cd01285">
    <property type="entry name" value="nucleoside_deaminase"/>
    <property type="match status" value="1"/>
</dbReference>
<evidence type="ECO:0000313" key="6">
    <source>
        <dbReference type="EMBL" id="KAK9735335.1"/>
    </source>
</evidence>
<dbReference type="Gene3D" id="3.40.140.10">
    <property type="entry name" value="Cytidine Deaminase, domain 2"/>
    <property type="match status" value="1"/>
</dbReference>
<evidence type="ECO:0000256" key="3">
    <source>
        <dbReference type="ARBA" id="ARBA00022801"/>
    </source>
</evidence>
<dbReference type="GO" id="GO:0008270">
    <property type="term" value="F:zinc ion binding"/>
    <property type="evidence" value="ECO:0007669"/>
    <property type="project" value="InterPro"/>
</dbReference>
<keyword evidence="3" id="KW-0378">Hydrolase</keyword>
<evidence type="ECO:0000256" key="4">
    <source>
        <dbReference type="ARBA" id="ARBA00022833"/>
    </source>
</evidence>
<dbReference type="InterPro" id="IPR016192">
    <property type="entry name" value="APOBEC/CMP_deaminase_Zn-bd"/>
</dbReference>